<name>A0ABP1EUN9_9FLAO</name>
<sequence length="245" mass="28685">MLREKDFKEILEKKLHTALFENIDFNEQQAVSSIKNFYRAFGLEVPSKYFIYENVQEVIQEFDVWSSNELSAVNSWNWQFPMTSPGFSMMYLLKGKFHLAHKNKNPLDPSNLDNQEAFDGSNDVPASLIKEMWSTYIKLTDLHPVFDLLESSLDELYDVELIADYLDSLLDKTSQESSSEVFFIGTDFKLVYEVAVFEYLIKFHDIKRYSSYIDCLNNILKNCGLVISFKDRFVICKRKTHPLKN</sequence>
<proteinExistence type="predicted"/>
<protein>
    <submittedName>
        <fullName evidence="1">Uncharacterized protein</fullName>
    </submittedName>
</protein>
<comment type="caution">
    <text evidence="1">The sequence shown here is derived from an EMBL/GenBank/DDBJ whole genome shotgun (WGS) entry which is preliminary data.</text>
</comment>
<gene>
    <name evidence="1" type="ORF">T190423A01A_120021</name>
</gene>
<accession>A0ABP1EUN9</accession>
<dbReference type="RefSeq" id="WP_348713961.1">
    <property type="nucleotide sequence ID" value="NZ_CAXJIO010000003.1"/>
</dbReference>
<organism evidence="1 2">
    <name type="scientific">Tenacibaculum polynesiense</name>
    <dbReference type="NCBI Taxonomy" id="3137857"/>
    <lineage>
        <taxon>Bacteria</taxon>
        <taxon>Pseudomonadati</taxon>
        <taxon>Bacteroidota</taxon>
        <taxon>Flavobacteriia</taxon>
        <taxon>Flavobacteriales</taxon>
        <taxon>Flavobacteriaceae</taxon>
        <taxon>Tenacibaculum</taxon>
    </lineage>
</organism>
<keyword evidence="2" id="KW-1185">Reference proteome</keyword>
<evidence type="ECO:0000313" key="1">
    <source>
        <dbReference type="EMBL" id="CAL2101234.1"/>
    </source>
</evidence>
<evidence type="ECO:0000313" key="2">
    <source>
        <dbReference type="Proteomes" id="UP001497527"/>
    </source>
</evidence>
<dbReference type="Proteomes" id="UP001497527">
    <property type="component" value="Unassembled WGS sequence"/>
</dbReference>
<dbReference type="EMBL" id="CAXJIO010000003">
    <property type="protein sequence ID" value="CAL2101234.1"/>
    <property type="molecule type" value="Genomic_DNA"/>
</dbReference>
<reference evidence="1 2" key="1">
    <citation type="submission" date="2024-05" db="EMBL/GenBank/DDBJ databases">
        <authorList>
            <person name="Duchaud E."/>
        </authorList>
    </citation>
    <scope>NUCLEOTIDE SEQUENCE [LARGE SCALE GENOMIC DNA]</scope>
    <source>
        <strain evidence="1">Ena-SAMPLE-TAB-13-05-2024-13:56:06:370-140308</strain>
    </source>
</reference>